<dbReference type="Proteomes" id="UP000092445">
    <property type="component" value="Unassembled WGS sequence"/>
</dbReference>
<dbReference type="GO" id="GO:0005829">
    <property type="term" value="C:cytosol"/>
    <property type="evidence" value="ECO:0007669"/>
    <property type="project" value="TreeGrafter"/>
</dbReference>
<dbReference type="GO" id="GO:0006400">
    <property type="term" value="P:tRNA modification"/>
    <property type="evidence" value="ECO:0007669"/>
    <property type="project" value="InterPro"/>
</dbReference>
<feature type="domain" description="tRNA-guanine(15) transglycosylase-like" evidence="2">
    <location>
        <begin position="15"/>
        <end position="84"/>
    </location>
</feature>
<keyword evidence="4" id="KW-1185">Reference proteome</keyword>
<evidence type="ECO:0000313" key="3">
    <source>
        <dbReference type="EnsemblMetazoa" id="GPAI014826-PA"/>
    </source>
</evidence>
<accession>A0A1A9ZHI8</accession>
<evidence type="ECO:0000256" key="1">
    <source>
        <dbReference type="ARBA" id="ARBA00022833"/>
    </source>
</evidence>
<reference evidence="3" key="2">
    <citation type="submission" date="2020-05" db="UniProtKB">
        <authorList>
            <consortium name="EnsemblMetazoa"/>
        </authorList>
    </citation>
    <scope>IDENTIFICATION</scope>
    <source>
        <strain evidence="3">IAEA</strain>
    </source>
</reference>
<dbReference type="NCBIfam" id="TIGR00449">
    <property type="entry name" value="tgt_general"/>
    <property type="match status" value="1"/>
</dbReference>
<keyword evidence="1" id="KW-0862">Zinc</keyword>
<evidence type="ECO:0000259" key="2">
    <source>
        <dbReference type="Pfam" id="PF01702"/>
    </source>
</evidence>
<dbReference type="PANTHER" id="PTHR43530">
    <property type="entry name" value="QUEUINE TRNA-RIBOSYLTRANSFERASE CATALYTIC SUBUNIT 1"/>
    <property type="match status" value="1"/>
</dbReference>
<dbReference type="Gene3D" id="3.20.20.105">
    <property type="entry name" value="Queuine tRNA-ribosyltransferase-like"/>
    <property type="match status" value="1"/>
</dbReference>
<dbReference type="STRING" id="7398.A0A1A9ZHI8"/>
<proteinExistence type="predicted"/>
<evidence type="ECO:0000313" key="4">
    <source>
        <dbReference type="Proteomes" id="UP000092445"/>
    </source>
</evidence>
<sequence length="85" mass="9108">MMMTHKVIAECSVSKAGAGIMSLCHSDVETPVFMPVGTNGTLKGVLPDQLIDLDCKILLSNTYHLGLRPGIDILEKPGGLHKFMA</sequence>
<protein>
    <recommendedName>
        <fullName evidence="2">tRNA-guanine(15) transglycosylase-like domain-containing protein</fullName>
    </recommendedName>
</protein>
<dbReference type="EnsemblMetazoa" id="GPAI014826-RA">
    <property type="protein sequence ID" value="GPAI014826-PA"/>
    <property type="gene ID" value="GPAI014826"/>
</dbReference>
<dbReference type="AlphaFoldDB" id="A0A1A9ZHI8"/>
<reference evidence="4" key="1">
    <citation type="submission" date="2014-03" db="EMBL/GenBank/DDBJ databases">
        <authorList>
            <person name="Aksoy S."/>
            <person name="Warren W."/>
            <person name="Wilson R.K."/>
        </authorList>
    </citation>
    <scope>NUCLEOTIDE SEQUENCE [LARGE SCALE GENOMIC DNA]</scope>
    <source>
        <strain evidence="4">IAEA</strain>
    </source>
</reference>
<dbReference type="InterPro" id="IPR002616">
    <property type="entry name" value="tRNA_ribo_trans-like"/>
</dbReference>
<dbReference type="SUPFAM" id="SSF51713">
    <property type="entry name" value="tRNA-guanine transglycosylase"/>
    <property type="match status" value="1"/>
</dbReference>
<dbReference type="VEuPathDB" id="VectorBase:GPAI014826"/>
<organism evidence="3 4">
    <name type="scientific">Glossina pallidipes</name>
    <name type="common">Tsetse fly</name>
    <dbReference type="NCBI Taxonomy" id="7398"/>
    <lineage>
        <taxon>Eukaryota</taxon>
        <taxon>Metazoa</taxon>
        <taxon>Ecdysozoa</taxon>
        <taxon>Arthropoda</taxon>
        <taxon>Hexapoda</taxon>
        <taxon>Insecta</taxon>
        <taxon>Pterygota</taxon>
        <taxon>Neoptera</taxon>
        <taxon>Endopterygota</taxon>
        <taxon>Diptera</taxon>
        <taxon>Brachycera</taxon>
        <taxon>Muscomorpha</taxon>
        <taxon>Hippoboscoidea</taxon>
        <taxon>Glossinidae</taxon>
        <taxon>Glossina</taxon>
    </lineage>
</organism>
<dbReference type="GO" id="GO:0008479">
    <property type="term" value="F:tRNA-guanosine(34) queuine transglycosylase activity"/>
    <property type="evidence" value="ECO:0007669"/>
    <property type="project" value="TreeGrafter"/>
</dbReference>
<dbReference type="PANTHER" id="PTHR43530:SF1">
    <property type="entry name" value="QUEUINE TRNA-RIBOSYLTRANSFERASE CATALYTIC SUBUNIT 1"/>
    <property type="match status" value="1"/>
</dbReference>
<name>A0A1A9ZHI8_GLOPL</name>
<dbReference type="Pfam" id="PF01702">
    <property type="entry name" value="TGT"/>
    <property type="match status" value="1"/>
</dbReference>
<dbReference type="InterPro" id="IPR036511">
    <property type="entry name" value="TGT-like_sf"/>
</dbReference>